<evidence type="ECO:0000256" key="3">
    <source>
        <dbReference type="SAM" id="MobiDB-lite"/>
    </source>
</evidence>
<dbReference type="Gene3D" id="2.120.10.80">
    <property type="entry name" value="Kelch-type beta propeller"/>
    <property type="match status" value="1"/>
</dbReference>
<keyword evidence="4" id="KW-1133">Transmembrane helix</keyword>
<reference evidence="5" key="1">
    <citation type="submission" date="2021-03" db="EMBL/GenBank/DDBJ databases">
        <title>Comparative genomics and phylogenomic investigation of the class Geoglossomycetes provide insights into ecological specialization and systematics.</title>
        <authorList>
            <person name="Melie T."/>
            <person name="Pirro S."/>
            <person name="Miller A.N."/>
            <person name="Quandt A."/>
        </authorList>
    </citation>
    <scope>NUCLEOTIDE SEQUENCE</scope>
    <source>
        <strain evidence="5">GBOQ0MN5Z8</strain>
    </source>
</reference>
<name>A0A9P8I0E9_9PEZI</name>
<keyword evidence="4" id="KW-0472">Membrane</keyword>
<evidence type="ECO:0008006" key="7">
    <source>
        <dbReference type="Google" id="ProtNLM"/>
    </source>
</evidence>
<evidence type="ECO:0000256" key="2">
    <source>
        <dbReference type="ARBA" id="ARBA00022737"/>
    </source>
</evidence>
<dbReference type="EMBL" id="JAGHQL010000204">
    <property type="protein sequence ID" value="KAH0536463.1"/>
    <property type="molecule type" value="Genomic_DNA"/>
</dbReference>
<sequence length="920" mass="99208">MEMQKQAGIRLTANWAGLAELAGTIEPKAATSPPVSHVQAQEHGIGVAGAGSLNGSDRIQQAKTPLCAAEYKVVASAYLHAAGKTGCQNLCPGRKKIGRPRAGCSWVSRVRGTLDLGAWIENANQLDQSLESFAQSHAAIQQFTLPLSSPVKKREEVGLASRRFATLHGIRTHNCSAAVLCYNYSDYIPCTNMAAMSLVLTRGQYEIRVDMDCCGVIRDTMYIDGGLLSFLAGMADGTYSTDLDQAARPYLYYISFNEAFKTSQNVSDIFHTMKLPPNNLGPNYYDGTMFANDYELLLYGGLLALTDSNTQPDYNKVLGYEKYQHFLAQRPDWVEDWNSLNLPTNMTRYITQGAGVSVPSENLGFYFGGMRATNWGEIYRGVNYATSLKAANISADTLISVDMSTMRSEKWANSTLPDGVRGRANAELAWVPVTTQGVLLAIGGVIYPEDLHFPTSQQLFESGNVSPGFMKQIAIYDINNRKWYTQDTTGDIPGALTQFCSVVASAKDGSSHSVYIYGGYDGQKDPNYSDDVYVLSVPSFIWTKVFSGTTQHARAKHKCSKPYPDQMFVVGGNSPAEVGDPTSCLDGGMIQIFNLNNLTWQDGYDPNVWSEYKVPDAVVKNIGGNADGGATTTSPTTWGDNALPSLFGAKYSGSITTYYPYKAAPTNSTRPSVPIPGPPAKGGIPSWVAPLLGVVLGLVAISAIATCFMLHYRNKRNQRSGSYNSHSISGNVWPWLNSSTPAPKTPTVTSEDPSVPTPGSPLVGSLLVPAQPEEPPVTIAEAFTGELGGRELFELAAPIHEMGEAPQMTQVPQTHGPRPGTTSPISRRAVGSVASTRPPHSRDVSDVSASTEPDRYSQAAIPSLVVTPEHEGGPTSPVSPEERGDPLMAQGSGSGGVAHPARAYQQDTSRRRTASFEERF</sequence>
<accession>A0A9P8I0E9</accession>
<dbReference type="InterPro" id="IPR015915">
    <property type="entry name" value="Kelch-typ_b-propeller"/>
</dbReference>
<feature type="region of interest" description="Disordered" evidence="3">
    <location>
        <begin position="808"/>
        <end position="920"/>
    </location>
</feature>
<dbReference type="InterPro" id="IPR011043">
    <property type="entry name" value="Gal_Oxase/kelch_b-propeller"/>
</dbReference>
<dbReference type="OrthoDB" id="540004at2759"/>
<keyword evidence="6" id="KW-1185">Reference proteome</keyword>
<evidence type="ECO:0000313" key="5">
    <source>
        <dbReference type="EMBL" id="KAH0536463.1"/>
    </source>
</evidence>
<feature type="compositionally biased region" description="Basic and acidic residues" evidence="3">
    <location>
        <begin position="908"/>
        <end position="920"/>
    </location>
</feature>
<keyword evidence="1" id="KW-0880">Kelch repeat</keyword>
<dbReference type="PANTHER" id="PTHR46228:SF2">
    <property type="entry name" value="KELCH REPEAT PROTEIN (AFU_ORTHOLOGUE AFUA_4G14350)"/>
    <property type="match status" value="1"/>
</dbReference>
<proteinExistence type="predicted"/>
<protein>
    <recommendedName>
        <fullName evidence="7">Kelch repeat-containing protein</fullName>
    </recommendedName>
</protein>
<evidence type="ECO:0000256" key="1">
    <source>
        <dbReference type="ARBA" id="ARBA00022441"/>
    </source>
</evidence>
<organism evidence="5 6">
    <name type="scientific">Glutinoglossum americanum</name>
    <dbReference type="NCBI Taxonomy" id="1670608"/>
    <lineage>
        <taxon>Eukaryota</taxon>
        <taxon>Fungi</taxon>
        <taxon>Dikarya</taxon>
        <taxon>Ascomycota</taxon>
        <taxon>Pezizomycotina</taxon>
        <taxon>Geoglossomycetes</taxon>
        <taxon>Geoglossales</taxon>
        <taxon>Geoglossaceae</taxon>
        <taxon>Glutinoglossum</taxon>
    </lineage>
</organism>
<dbReference type="Proteomes" id="UP000698800">
    <property type="component" value="Unassembled WGS sequence"/>
</dbReference>
<gene>
    <name evidence="5" type="ORF">FGG08_006676</name>
</gene>
<comment type="caution">
    <text evidence="5">The sequence shown here is derived from an EMBL/GenBank/DDBJ whole genome shotgun (WGS) entry which is preliminary data.</text>
</comment>
<dbReference type="AlphaFoldDB" id="A0A9P8I0E9"/>
<dbReference type="PANTHER" id="PTHR46228">
    <property type="entry name" value="KELCH DOMAIN-CONTAINING PROTEIN"/>
    <property type="match status" value="1"/>
</dbReference>
<dbReference type="SUPFAM" id="SSF50965">
    <property type="entry name" value="Galactose oxidase, central domain"/>
    <property type="match status" value="1"/>
</dbReference>
<keyword evidence="4" id="KW-0812">Transmembrane</keyword>
<evidence type="ECO:0000256" key="4">
    <source>
        <dbReference type="SAM" id="Phobius"/>
    </source>
</evidence>
<dbReference type="Pfam" id="PF24681">
    <property type="entry name" value="Kelch_KLHDC2_KLHL20_DRC7"/>
    <property type="match status" value="1"/>
</dbReference>
<feature type="transmembrane region" description="Helical" evidence="4">
    <location>
        <begin position="687"/>
        <end position="710"/>
    </location>
</feature>
<evidence type="ECO:0000313" key="6">
    <source>
        <dbReference type="Proteomes" id="UP000698800"/>
    </source>
</evidence>
<keyword evidence="2" id="KW-0677">Repeat</keyword>